<dbReference type="InterPro" id="IPR035892">
    <property type="entry name" value="C2_domain_sf"/>
</dbReference>
<gene>
    <name evidence="3" type="ORF">BRAN1462_LOCUS29116</name>
</gene>
<sequence length="452" mass="50219">MGEWTAKLDCWCCKGTGNEIQIQNELLVPEPLLTADTPGHATGKKSCAHFGPVDAVDAPKHNFIVEIHSAHLNRSFARIGWMDPYAILYADEAEVERTKTALFAHKSPKWEVSHTFQSGEIPHVITVHVWDKNSLHKDVFCGSVTVPCAEDMGEIEHQDFVLTKKGNATGVVTLSIKVPEVEEKEGAELEDCAPVFSSARSEASLSPKRSAKSIASMKSQRSLAGGELDHIMAALVPERQRSNEFNRSRKSIVMREVKHPRVSKADMEDSKSLHGEEDWHEVSHDAEAATPSSALRKSVAVRKSVTPQLAADVCGPLIGAWKCTETHGLEAFLKSTGVGMFQRKIALAAAWPGWEFATNGEKLEFVNHSAIGNLVEHIDMRKEYTHKDGHQNEFACKATWLPTDSGRTLRITRTGKMGSYVEEREVVDDTLTFNLTNDQKVTWGRTFQRMEH</sequence>
<dbReference type="Gene3D" id="2.40.128.20">
    <property type="match status" value="1"/>
</dbReference>
<dbReference type="SMART" id="SM00239">
    <property type="entry name" value="C2"/>
    <property type="match status" value="1"/>
</dbReference>
<evidence type="ECO:0000256" key="1">
    <source>
        <dbReference type="SAM" id="MobiDB-lite"/>
    </source>
</evidence>
<dbReference type="InterPro" id="IPR000008">
    <property type="entry name" value="C2_dom"/>
</dbReference>
<evidence type="ECO:0000313" key="3">
    <source>
        <dbReference type="EMBL" id="CAD9573322.1"/>
    </source>
</evidence>
<evidence type="ECO:0000259" key="2">
    <source>
        <dbReference type="PROSITE" id="PS50004"/>
    </source>
</evidence>
<feature type="domain" description="C2" evidence="2">
    <location>
        <begin position="44"/>
        <end position="162"/>
    </location>
</feature>
<dbReference type="PROSITE" id="PS50004">
    <property type="entry name" value="C2"/>
    <property type="match status" value="1"/>
</dbReference>
<proteinExistence type="predicted"/>
<dbReference type="CDD" id="cd00030">
    <property type="entry name" value="C2"/>
    <property type="match status" value="1"/>
</dbReference>
<feature type="region of interest" description="Disordered" evidence="1">
    <location>
        <begin position="260"/>
        <end position="291"/>
    </location>
</feature>
<organism evidence="3">
    <name type="scientific">Zooxanthella nutricula</name>
    <dbReference type="NCBI Taxonomy" id="1333877"/>
    <lineage>
        <taxon>Eukaryota</taxon>
        <taxon>Sar</taxon>
        <taxon>Alveolata</taxon>
        <taxon>Dinophyceae</taxon>
        <taxon>Peridiniales</taxon>
        <taxon>Peridiniales incertae sedis</taxon>
        <taxon>Zooxanthella</taxon>
    </lineage>
</organism>
<dbReference type="Pfam" id="PF00168">
    <property type="entry name" value="C2"/>
    <property type="match status" value="1"/>
</dbReference>
<dbReference type="Gene3D" id="2.60.40.150">
    <property type="entry name" value="C2 domain"/>
    <property type="match status" value="1"/>
</dbReference>
<feature type="compositionally biased region" description="Basic and acidic residues" evidence="1">
    <location>
        <begin position="260"/>
        <end position="287"/>
    </location>
</feature>
<accession>A0A7S2P381</accession>
<dbReference type="AlphaFoldDB" id="A0A7S2P381"/>
<dbReference type="EMBL" id="HBGW01045846">
    <property type="protein sequence ID" value="CAD9573322.1"/>
    <property type="molecule type" value="Transcribed_RNA"/>
</dbReference>
<dbReference type="InterPro" id="IPR012674">
    <property type="entry name" value="Calycin"/>
</dbReference>
<dbReference type="SUPFAM" id="SSF49562">
    <property type="entry name" value="C2 domain (Calcium/lipid-binding domain, CaLB)"/>
    <property type="match status" value="1"/>
</dbReference>
<protein>
    <recommendedName>
        <fullName evidence="2">C2 domain-containing protein</fullName>
    </recommendedName>
</protein>
<dbReference type="SUPFAM" id="SSF50814">
    <property type="entry name" value="Lipocalins"/>
    <property type="match status" value="1"/>
</dbReference>
<name>A0A7S2P381_9DINO</name>
<reference evidence="3" key="1">
    <citation type="submission" date="2021-01" db="EMBL/GenBank/DDBJ databases">
        <authorList>
            <person name="Corre E."/>
            <person name="Pelletier E."/>
            <person name="Niang G."/>
            <person name="Scheremetjew M."/>
            <person name="Finn R."/>
            <person name="Kale V."/>
            <person name="Holt S."/>
            <person name="Cochrane G."/>
            <person name="Meng A."/>
            <person name="Brown T."/>
            <person name="Cohen L."/>
        </authorList>
    </citation>
    <scope>NUCLEOTIDE SEQUENCE</scope>
    <source>
        <strain evidence="3">RCC3387</strain>
    </source>
</reference>